<dbReference type="InParanoid" id="A0A5J5EJX9"/>
<evidence type="ECO:0000256" key="1">
    <source>
        <dbReference type="SAM" id="MobiDB-lite"/>
    </source>
</evidence>
<dbReference type="Proteomes" id="UP000326924">
    <property type="component" value="Unassembled WGS sequence"/>
</dbReference>
<dbReference type="EMBL" id="VXIS01000293">
    <property type="protein sequence ID" value="KAA8895018.1"/>
    <property type="molecule type" value="Genomic_DNA"/>
</dbReference>
<keyword evidence="2" id="KW-1133">Transmembrane helix</keyword>
<gene>
    <name evidence="3" type="ORF">FN846DRAFT_364496</name>
</gene>
<organism evidence="3 4">
    <name type="scientific">Sphaerosporella brunnea</name>
    <dbReference type="NCBI Taxonomy" id="1250544"/>
    <lineage>
        <taxon>Eukaryota</taxon>
        <taxon>Fungi</taxon>
        <taxon>Dikarya</taxon>
        <taxon>Ascomycota</taxon>
        <taxon>Pezizomycotina</taxon>
        <taxon>Pezizomycetes</taxon>
        <taxon>Pezizales</taxon>
        <taxon>Pyronemataceae</taxon>
        <taxon>Sphaerosporella</taxon>
    </lineage>
</organism>
<feature type="region of interest" description="Disordered" evidence="1">
    <location>
        <begin position="24"/>
        <end position="62"/>
    </location>
</feature>
<dbReference type="AlphaFoldDB" id="A0A5J5EJX9"/>
<keyword evidence="4" id="KW-1185">Reference proteome</keyword>
<protein>
    <submittedName>
        <fullName evidence="3">Uncharacterized protein</fullName>
    </submittedName>
</protein>
<name>A0A5J5EJX9_9PEZI</name>
<evidence type="ECO:0000256" key="2">
    <source>
        <dbReference type="SAM" id="Phobius"/>
    </source>
</evidence>
<keyword evidence="2" id="KW-0812">Transmembrane</keyword>
<feature type="transmembrane region" description="Helical" evidence="2">
    <location>
        <begin position="165"/>
        <end position="186"/>
    </location>
</feature>
<keyword evidence="2" id="KW-0472">Membrane</keyword>
<proteinExistence type="predicted"/>
<evidence type="ECO:0000313" key="4">
    <source>
        <dbReference type="Proteomes" id="UP000326924"/>
    </source>
</evidence>
<evidence type="ECO:0000313" key="3">
    <source>
        <dbReference type="EMBL" id="KAA8895018.1"/>
    </source>
</evidence>
<reference evidence="3 4" key="1">
    <citation type="submission" date="2019-09" db="EMBL/GenBank/DDBJ databases">
        <title>Draft genome of the ectomycorrhizal ascomycete Sphaerosporella brunnea.</title>
        <authorList>
            <consortium name="DOE Joint Genome Institute"/>
            <person name="Benucci G.M."/>
            <person name="Marozzi G."/>
            <person name="Antonielli L."/>
            <person name="Sanchez S."/>
            <person name="Marco P."/>
            <person name="Wang X."/>
            <person name="Falini L.B."/>
            <person name="Barry K."/>
            <person name="Haridas S."/>
            <person name="Lipzen A."/>
            <person name="Labutti K."/>
            <person name="Grigoriev I.V."/>
            <person name="Murat C."/>
            <person name="Martin F."/>
            <person name="Albertini E."/>
            <person name="Donnini D."/>
            <person name="Bonito G."/>
        </authorList>
    </citation>
    <scope>NUCLEOTIDE SEQUENCE [LARGE SCALE GENOMIC DNA]</scope>
    <source>
        <strain evidence="3 4">Sb_GMNB300</strain>
    </source>
</reference>
<comment type="caution">
    <text evidence="3">The sequence shown here is derived from an EMBL/GenBank/DDBJ whole genome shotgun (WGS) entry which is preliminary data.</text>
</comment>
<sequence>MGGRTTTTTLHQEFFFLSCPVPMSTGSTSRPLSDASRARRGRRSENHGRPGTPARSGPRPCRKRSIFATHHAAVRHSAADYWITYGETADEVGPTVIALCRALPAGGGGGWGPWYSSARSMCLAFPALLVRPAHPSIPGWVKLVSCHRSCRQIGDWATRQSARTAFFVLSFFFFFFFSVCATKFVGGCRSWHMNERAAAGWGLRGPQR</sequence>
<accession>A0A5J5EJX9</accession>